<dbReference type="SUPFAM" id="SSF50715">
    <property type="entry name" value="Ribosomal protein L25-like"/>
    <property type="match status" value="1"/>
</dbReference>
<keyword evidence="10" id="KW-1185">Reference proteome</keyword>
<dbReference type="Pfam" id="PF14693">
    <property type="entry name" value="Ribosomal_TL5_C"/>
    <property type="match status" value="1"/>
</dbReference>
<dbReference type="InterPro" id="IPR020056">
    <property type="entry name" value="Rbsml_bL25/Gln-tRNA_synth_N"/>
</dbReference>
<reference evidence="9 10" key="1">
    <citation type="submission" date="2019-08" db="EMBL/GenBank/DDBJ databases">
        <title>Genomes of Antarctic Bizionia species.</title>
        <authorList>
            <person name="Bowman J.P."/>
        </authorList>
    </citation>
    <scope>NUCLEOTIDE SEQUENCE [LARGE SCALE GENOMIC DNA]</scope>
    <source>
        <strain evidence="9 10">ADA-4</strain>
    </source>
</reference>
<dbReference type="RefSeq" id="WP_148402254.1">
    <property type="nucleotide sequence ID" value="NZ_VSKK01000001.1"/>
</dbReference>
<comment type="function">
    <text evidence="5">This is one of the proteins that binds to the 5S RNA in the ribosome where it forms part of the central protuberance.</text>
</comment>
<comment type="subunit">
    <text evidence="5">Part of the 50S ribosomal subunit; part of the 5S rRNA/L5/L18/L25 subcomplex. Contacts the 5S rRNA. Binds to the 5S rRNA independently of L5 and L18.</text>
</comment>
<organism evidence="9 10">
    <name type="scientific">Bizionia myxarmorum</name>
    <dbReference type="NCBI Taxonomy" id="291186"/>
    <lineage>
        <taxon>Bacteria</taxon>
        <taxon>Pseudomonadati</taxon>
        <taxon>Bacteroidota</taxon>
        <taxon>Flavobacteriia</taxon>
        <taxon>Flavobacteriales</taxon>
        <taxon>Flavobacteriaceae</taxon>
        <taxon>Bizionia</taxon>
    </lineage>
</organism>
<evidence type="ECO:0000313" key="9">
    <source>
        <dbReference type="EMBL" id="TYB78516.1"/>
    </source>
</evidence>
<dbReference type="CDD" id="cd00495">
    <property type="entry name" value="Ribosomal_L25_TL5_CTC"/>
    <property type="match status" value="1"/>
</dbReference>
<protein>
    <recommendedName>
        <fullName evidence="5">Large ribosomal subunit protein bL25</fullName>
    </recommendedName>
    <alternativeName>
        <fullName evidence="5">General stress protein CTC</fullName>
    </alternativeName>
</protein>
<evidence type="ECO:0000259" key="8">
    <source>
        <dbReference type="Pfam" id="PF14693"/>
    </source>
</evidence>
<dbReference type="InterPro" id="IPR020057">
    <property type="entry name" value="Ribosomal_bL25_b-dom"/>
</dbReference>
<feature type="region of interest" description="Disordered" evidence="6">
    <location>
        <begin position="190"/>
        <end position="214"/>
    </location>
</feature>
<evidence type="ECO:0000259" key="7">
    <source>
        <dbReference type="Pfam" id="PF01386"/>
    </source>
</evidence>
<dbReference type="NCBIfam" id="NF004132">
    <property type="entry name" value="PRK05618.2-2"/>
    <property type="match status" value="1"/>
</dbReference>
<evidence type="ECO:0000256" key="3">
    <source>
        <dbReference type="ARBA" id="ARBA00022980"/>
    </source>
</evidence>
<dbReference type="EMBL" id="VSKK01000001">
    <property type="protein sequence ID" value="TYB78516.1"/>
    <property type="molecule type" value="Genomic_DNA"/>
</dbReference>
<dbReference type="Gene3D" id="2.40.240.10">
    <property type="entry name" value="Ribosomal Protein L25, Chain P"/>
    <property type="match status" value="1"/>
</dbReference>
<dbReference type="InterPro" id="IPR020930">
    <property type="entry name" value="Ribosomal_uL5_bac-type"/>
</dbReference>
<feature type="domain" description="Large ribosomal subunit protein bL25 beta" evidence="8">
    <location>
        <begin position="100"/>
        <end position="180"/>
    </location>
</feature>
<dbReference type="InterPro" id="IPR037121">
    <property type="entry name" value="Ribosomal_bL25_C"/>
</dbReference>
<keyword evidence="1 5" id="KW-0699">rRNA-binding</keyword>
<dbReference type="GO" id="GO:0022625">
    <property type="term" value="C:cytosolic large ribosomal subunit"/>
    <property type="evidence" value="ECO:0007669"/>
    <property type="project" value="TreeGrafter"/>
</dbReference>
<feature type="domain" description="Large ribosomal subunit protein bL25 L25" evidence="7">
    <location>
        <begin position="6"/>
        <end position="91"/>
    </location>
</feature>
<dbReference type="AlphaFoldDB" id="A0A5D0RC74"/>
<dbReference type="GO" id="GO:0008097">
    <property type="term" value="F:5S rRNA binding"/>
    <property type="evidence" value="ECO:0007669"/>
    <property type="project" value="InterPro"/>
</dbReference>
<dbReference type="InterPro" id="IPR001021">
    <property type="entry name" value="Ribosomal_bL25_long"/>
</dbReference>
<accession>A0A5D0RC74</accession>
<evidence type="ECO:0000256" key="6">
    <source>
        <dbReference type="SAM" id="MobiDB-lite"/>
    </source>
</evidence>
<comment type="similarity">
    <text evidence="5">Belongs to the bacterial ribosomal protein bL25 family. CTC subfamily.</text>
</comment>
<evidence type="ECO:0000256" key="2">
    <source>
        <dbReference type="ARBA" id="ARBA00022884"/>
    </source>
</evidence>
<keyword evidence="2 5" id="KW-0694">RNA-binding</keyword>
<dbReference type="OrthoDB" id="9786489at2"/>
<evidence type="ECO:0000256" key="5">
    <source>
        <dbReference type="HAMAP-Rule" id="MF_01334"/>
    </source>
</evidence>
<dbReference type="NCBIfam" id="TIGR00731">
    <property type="entry name" value="bL25_bact_ctc"/>
    <property type="match status" value="1"/>
</dbReference>
<dbReference type="GO" id="GO:0003735">
    <property type="term" value="F:structural constituent of ribosome"/>
    <property type="evidence" value="ECO:0007669"/>
    <property type="project" value="InterPro"/>
</dbReference>
<dbReference type="InterPro" id="IPR011035">
    <property type="entry name" value="Ribosomal_bL25/Gln-tRNA_synth"/>
</dbReference>
<keyword evidence="4 5" id="KW-0687">Ribonucleoprotein</keyword>
<evidence type="ECO:0000313" key="10">
    <source>
        <dbReference type="Proteomes" id="UP000323720"/>
    </source>
</evidence>
<evidence type="ECO:0000256" key="1">
    <source>
        <dbReference type="ARBA" id="ARBA00022730"/>
    </source>
</evidence>
<sequence>MKSITINGSQRESVGKKATKALRNAGQVPCVLYGGDKPVHFNAEEIAFSKLVYTPNAHTVMISLDNGVEFNAILQDIQLHPVTDRILHIDFYQLFEDKAISMEIPVRFVGNSKGVKAGGVLRKNARKLRVKALPSDLPDFIEIDITDLKIGAKLYVTALENEAYKIMHTDNTVVCQIKRARAAMAVAIDEDEEDLEEGAEATEGTDAPEAEGQE</sequence>
<dbReference type="Proteomes" id="UP000323720">
    <property type="component" value="Unassembled WGS sequence"/>
</dbReference>
<dbReference type="Pfam" id="PF01386">
    <property type="entry name" value="Ribosomal_L25p"/>
    <property type="match status" value="1"/>
</dbReference>
<dbReference type="InterPro" id="IPR029751">
    <property type="entry name" value="Ribosomal_L25_dom"/>
</dbReference>
<feature type="compositionally biased region" description="Acidic residues" evidence="6">
    <location>
        <begin position="190"/>
        <end position="200"/>
    </location>
</feature>
<proteinExistence type="inferred from homology"/>
<keyword evidence="3 5" id="KW-0689">Ribosomal protein</keyword>
<dbReference type="Gene3D" id="2.170.120.20">
    <property type="entry name" value="Ribosomal protein L25, beta domain"/>
    <property type="match status" value="1"/>
</dbReference>
<dbReference type="PANTHER" id="PTHR33284:SF1">
    <property type="entry name" value="RIBOSOMAL PROTEIN L25_GLN-TRNA SYNTHETASE, ANTI-CODON-BINDING DOMAIN-CONTAINING PROTEIN"/>
    <property type="match status" value="1"/>
</dbReference>
<dbReference type="GO" id="GO:0006412">
    <property type="term" value="P:translation"/>
    <property type="evidence" value="ECO:0007669"/>
    <property type="project" value="UniProtKB-UniRule"/>
</dbReference>
<dbReference type="PANTHER" id="PTHR33284">
    <property type="entry name" value="RIBOSOMAL PROTEIN L25/GLN-TRNA SYNTHETASE, ANTI-CODON-BINDING DOMAIN-CONTAINING PROTEIN"/>
    <property type="match status" value="1"/>
</dbReference>
<comment type="caution">
    <text evidence="9">The sequence shown here is derived from an EMBL/GenBank/DDBJ whole genome shotgun (WGS) entry which is preliminary data.</text>
</comment>
<dbReference type="HAMAP" id="MF_01334">
    <property type="entry name" value="Ribosomal_bL25_CTC"/>
    <property type="match status" value="1"/>
</dbReference>
<gene>
    <name evidence="5" type="primary">rplY</name>
    <name evidence="5" type="synonym">ctc</name>
    <name evidence="9" type="ORF">ES674_01685</name>
</gene>
<name>A0A5D0RC74_9FLAO</name>
<evidence type="ECO:0000256" key="4">
    <source>
        <dbReference type="ARBA" id="ARBA00023274"/>
    </source>
</evidence>